<dbReference type="RefSeq" id="WP_377348281.1">
    <property type="nucleotide sequence ID" value="NZ_JBHLTP010000011.1"/>
</dbReference>
<comment type="caution">
    <text evidence="4">The sequence shown here is derived from an EMBL/GenBank/DDBJ whole genome shotgun (WGS) entry which is preliminary data.</text>
</comment>
<gene>
    <name evidence="4" type="ORF">ACFFGV_12420</name>
</gene>
<proteinExistence type="inferred from homology"/>
<dbReference type="Gene3D" id="1.10.10.1320">
    <property type="entry name" value="Anti-sigma factor, zinc-finger domain"/>
    <property type="match status" value="1"/>
</dbReference>
<dbReference type="InterPro" id="IPR027383">
    <property type="entry name" value="Znf_put"/>
</dbReference>
<dbReference type="Proteomes" id="UP001589836">
    <property type="component" value="Unassembled WGS sequence"/>
</dbReference>
<dbReference type="EMBL" id="JBHLTP010000011">
    <property type="protein sequence ID" value="MFC0524371.1"/>
    <property type="molecule type" value="Genomic_DNA"/>
</dbReference>
<accession>A0ABV6LPR6</accession>
<reference evidence="4 5" key="1">
    <citation type="submission" date="2024-09" db="EMBL/GenBank/DDBJ databases">
        <authorList>
            <person name="Sun Q."/>
            <person name="Mori K."/>
        </authorList>
    </citation>
    <scope>NUCLEOTIDE SEQUENCE [LARGE SCALE GENOMIC DNA]</scope>
    <source>
        <strain evidence="4 5">NCAIM B.02529</strain>
    </source>
</reference>
<dbReference type="InterPro" id="IPR041916">
    <property type="entry name" value="Anti_sigma_zinc_sf"/>
</dbReference>
<protein>
    <recommendedName>
        <fullName evidence="2">Anti-sigma-W factor RsiW</fullName>
    </recommendedName>
</protein>
<feature type="domain" description="Putative zinc-finger" evidence="3">
    <location>
        <begin position="9"/>
        <end position="36"/>
    </location>
</feature>
<evidence type="ECO:0000256" key="1">
    <source>
        <dbReference type="ARBA" id="ARBA00024353"/>
    </source>
</evidence>
<name>A0ABV6LPR6_9BACI</name>
<organism evidence="4 5">
    <name type="scientific">Pontibacillus salicampi</name>
    <dbReference type="NCBI Taxonomy" id="1449801"/>
    <lineage>
        <taxon>Bacteria</taxon>
        <taxon>Bacillati</taxon>
        <taxon>Bacillota</taxon>
        <taxon>Bacilli</taxon>
        <taxon>Bacillales</taxon>
        <taxon>Bacillaceae</taxon>
        <taxon>Pontibacillus</taxon>
    </lineage>
</organism>
<dbReference type="Pfam" id="PF13490">
    <property type="entry name" value="zf-HC2"/>
    <property type="match status" value="1"/>
</dbReference>
<comment type="similarity">
    <text evidence="1">Belongs to the zinc-associated anti-sigma factor (ZAS) superfamily. Anti-sigma-W factor family.</text>
</comment>
<sequence length="390" mass="44245">MRCSDLGSLQAYLDDELSREDKKQVMQHLRECSICRQYVQELKELEHTMDTHFGESDMDMDVEAAWSRFENQITSERTTRDAEANVEVKREDMTYERKGWDNMKQKTKGWLIAGVTAATLVGSLAIPQVQVAADNFLSIFRVNQMEIVKITESDLNQMESEIRNLEDGTIDLKGVGEIETKTEGEIKSFDSLEKAEQAGYSLPQINQAEVKHDLMVKPSSTITFQLNVEDANAMLQQIGSDNQLDNSLDGKPFSLKLAESYEATYETEDNRQFMYQNMGAPEISVPKGASVDEIRSILTELPFLPENIKSQINSIDNLEKTLPIPYMQDRNHEMNEIDIQGSKGYAVAAEYANFVVWQSGEEFHILESYNQDEEALTVKDLEGYANAIAK</sequence>
<evidence type="ECO:0000313" key="5">
    <source>
        <dbReference type="Proteomes" id="UP001589836"/>
    </source>
</evidence>
<evidence type="ECO:0000256" key="2">
    <source>
        <dbReference type="ARBA" id="ARBA00024438"/>
    </source>
</evidence>
<evidence type="ECO:0000313" key="4">
    <source>
        <dbReference type="EMBL" id="MFC0524371.1"/>
    </source>
</evidence>
<keyword evidence="5" id="KW-1185">Reference proteome</keyword>
<evidence type="ECO:0000259" key="3">
    <source>
        <dbReference type="Pfam" id="PF13490"/>
    </source>
</evidence>